<proteinExistence type="predicted"/>
<evidence type="ECO:0000313" key="1">
    <source>
        <dbReference type="EMBL" id="ALS01432.1"/>
    </source>
</evidence>
<organism evidence="1 2">
    <name type="scientific">Enterococcus silesiacus</name>
    <dbReference type="NCBI Taxonomy" id="332949"/>
    <lineage>
        <taxon>Bacteria</taxon>
        <taxon>Bacillati</taxon>
        <taxon>Bacillota</taxon>
        <taxon>Bacilli</taxon>
        <taxon>Lactobacillales</taxon>
        <taxon>Enterococcaceae</taxon>
        <taxon>Enterococcus</taxon>
    </lineage>
</organism>
<keyword evidence="2" id="KW-1185">Reference proteome</keyword>
<dbReference type="Proteomes" id="UP000065511">
    <property type="component" value="Chromosome"/>
</dbReference>
<protein>
    <submittedName>
        <fullName evidence="1">Uncharacterized protein</fullName>
    </submittedName>
</protein>
<reference evidence="1 2" key="1">
    <citation type="submission" date="2015-12" db="EMBL/GenBank/DDBJ databases">
        <authorList>
            <person name="Lauer A."/>
            <person name="Humrighouse B."/>
            <person name="Loparev V."/>
            <person name="Shewmaker P.L."/>
            <person name="Whitney A.M."/>
            <person name="McLaughlin R.W."/>
        </authorList>
    </citation>
    <scope>NUCLEOTIDE SEQUENCE [LARGE SCALE GENOMIC DNA]</scope>
    <source>
        <strain evidence="1 2">LMG 23085</strain>
    </source>
</reference>
<dbReference type="EMBL" id="CP013614">
    <property type="protein sequence ID" value="ALS01432.1"/>
    <property type="molecule type" value="Genomic_DNA"/>
</dbReference>
<gene>
    <name evidence="1" type="ORF">ATZ33_08655</name>
</gene>
<accession>A0ABM5W889</accession>
<name>A0ABM5W889_9ENTE</name>
<evidence type="ECO:0000313" key="2">
    <source>
        <dbReference type="Proteomes" id="UP000065511"/>
    </source>
</evidence>
<sequence>MIITVFIDSELIKMVFLLFDIKVSYTYNQQHYWSDKYESSFKTIKKCFSGNTLLSQKKNQT</sequence>